<dbReference type="SUPFAM" id="SSF56112">
    <property type="entry name" value="Protein kinase-like (PK-like)"/>
    <property type="match status" value="1"/>
</dbReference>
<feature type="compositionally biased region" description="Basic and acidic residues" evidence="1">
    <location>
        <begin position="436"/>
        <end position="445"/>
    </location>
</feature>
<keyword evidence="4" id="KW-1185">Reference proteome</keyword>
<dbReference type="SMART" id="SM00564">
    <property type="entry name" value="PQQ"/>
    <property type="match status" value="14"/>
</dbReference>
<dbReference type="Gene3D" id="2.130.10.10">
    <property type="entry name" value="YVTN repeat-like/Quinoprotein amine dehydrogenase"/>
    <property type="match status" value="1"/>
</dbReference>
<accession>A0A1G7LXW4</accession>
<dbReference type="Gene3D" id="1.10.510.10">
    <property type="entry name" value="Transferase(Phosphotransferase) domain 1"/>
    <property type="match status" value="1"/>
</dbReference>
<dbReference type="SUPFAM" id="SSF50998">
    <property type="entry name" value="Quinoprotein alcohol dehydrogenase-like"/>
    <property type="match status" value="3"/>
</dbReference>
<dbReference type="GO" id="GO:0005524">
    <property type="term" value="F:ATP binding"/>
    <property type="evidence" value="ECO:0007669"/>
    <property type="project" value="InterPro"/>
</dbReference>
<dbReference type="PANTHER" id="PTHR34512">
    <property type="entry name" value="CELL SURFACE PROTEIN"/>
    <property type="match status" value="1"/>
</dbReference>
<dbReference type="STRING" id="660518.SAMN05216218_10766"/>
<dbReference type="InterPro" id="IPR015943">
    <property type="entry name" value="WD40/YVTN_repeat-like_dom_sf"/>
</dbReference>
<dbReference type="Pfam" id="PF00069">
    <property type="entry name" value="Pkinase"/>
    <property type="match status" value="1"/>
</dbReference>
<dbReference type="Pfam" id="PF13360">
    <property type="entry name" value="PQQ_2"/>
    <property type="match status" value="4"/>
</dbReference>
<feature type="compositionally biased region" description="Polar residues" evidence="1">
    <location>
        <begin position="28"/>
        <end position="52"/>
    </location>
</feature>
<feature type="domain" description="Protein kinase" evidence="2">
    <location>
        <begin position="831"/>
        <end position="1081"/>
    </location>
</feature>
<proteinExistence type="predicted"/>
<organism evidence="3 4">
    <name type="scientific">Halorientalis regularis</name>
    <dbReference type="NCBI Taxonomy" id="660518"/>
    <lineage>
        <taxon>Archaea</taxon>
        <taxon>Methanobacteriati</taxon>
        <taxon>Methanobacteriota</taxon>
        <taxon>Stenosarchaea group</taxon>
        <taxon>Halobacteria</taxon>
        <taxon>Halobacteriales</taxon>
        <taxon>Haloarculaceae</taxon>
        <taxon>Halorientalis</taxon>
    </lineage>
</organism>
<dbReference type="InterPro" id="IPR018391">
    <property type="entry name" value="PQQ_b-propeller_rpt"/>
</dbReference>
<feature type="region of interest" description="Disordered" evidence="1">
    <location>
        <begin position="798"/>
        <end position="817"/>
    </location>
</feature>
<dbReference type="Gene3D" id="2.40.128.630">
    <property type="match status" value="5"/>
</dbReference>
<evidence type="ECO:0000313" key="3">
    <source>
        <dbReference type="EMBL" id="SDF54352.1"/>
    </source>
</evidence>
<evidence type="ECO:0000259" key="2">
    <source>
        <dbReference type="PROSITE" id="PS50011"/>
    </source>
</evidence>
<dbReference type="EMBL" id="FNBK01000007">
    <property type="protein sequence ID" value="SDF54352.1"/>
    <property type="molecule type" value="Genomic_DNA"/>
</dbReference>
<dbReference type="PROSITE" id="PS50011">
    <property type="entry name" value="PROTEIN_KINASE_DOM"/>
    <property type="match status" value="1"/>
</dbReference>
<gene>
    <name evidence="3" type="ORF">SAMN05216218_10766</name>
</gene>
<dbReference type="AlphaFoldDB" id="A0A1G7LXW4"/>
<evidence type="ECO:0000256" key="1">
    <source>
        <dbReference type="SAM" id="MobiDB-lite"/>
    </source>
</evidence>
<sequence>MLLTGLGVTGSGDAIGVASGREKVISRQQISTDTDQTAEAAQSTQSGSTWPQFQYGPGNGGSPSASGQAGTQQWRFGTGNVWYSSPAVVDGTVYVGSDDNNVYALSADDGTEQWRFDTGSPVEQSPAVVDGTVYLGSYDRNVAPENDGNMYALSADDGTEQWRFETGGWMMSPPAVVDGTVYFGSYDRNVYALAAADGSEQWRFEARYAVRSSPAVVDGTVYIGDSSNVYALSADDGTEQWRFEAGKPGESSPAVVDGTVYIAGIDNMYALSADDGTEQWRFEAGNFGGSSPAVVNGTVYILSKGNVSSVYALSADDGTELWRFEGSYTVDSSPAVVDGTVYIGGKDDVYALSADDGTEQWRFDTGSTVMSPPVVVDGTVYIGGYNDVYALPQDGPTVIFKLMGRASQNAPLIAGGGAAIGATALAGLGIRRYRRGSDEPTDPIRTDSGVNAWPTSGHDPGRTAAVATKPAPVSSPETAFQYQPADGAVATSPVVADDLLFLGTTDDEIHAVSLASRDTEWTTALDGEDTTSLAVTTDAVVVATDDGVETYRASDGEHRWSDSPGAVRDIIAADAIYTGTDYGIRAYEAAGGSQKWRTSLDGSVSAIAVGEETVYAATARDAAALDTKTGNQQWTCGTNGRNPTLTVAKDGIVVSTRAGVRVYDPETGEQVWANDEGGHSTAIALAHRRVYQTTDTAVRALEGRTGTEIWRTAIDATTGPLVIGDTVYVGTEDDLVALDAEDGEYRFTHDLPGVLGELAVVGNAILCQTGDGTLTIVTGNLDEAPELHATIQAMADEADETADENAGATGTDQETVPDSMAGRFARDCDAIEVDDSVSTRGPVHVYDGQYVDQQGETDARIYALAPEYEAEETAVDAFETAAREWQGISKNTHVTTVYDTGGEPRPWVAFDAGEGRLDDHLESLDRHECIDTIVDITEAARTGSMYNVVHGDVCLETVFFGSDQAGERVATLADWGLQRGVESYSNDAIVTPYTAPEQLDGRSSSAATDIYQVGALAYRLLTGEPPFADAADLEATIVNGDLTLPTTVDPSLPAEINEILNEAMAVDPDDRPQPYDFHQRLVATMDD</sequence>
<dbReference type="InterPro" id="IPR002372">
    <property type="entry name" value="PQQ_rpt_dom"/>
</dbReference>
<evidence type="ECO:0000313" key="4">
    <source>
        <dbReference type="Proteomes" id="UP000199076"/>
    </source>
</evidence>
<dbReference type="PANTHER" id="PTHR34512:SF30">
    <property type="entry name" value="OUTER MEMBRANE PROTEIN ASSEMBLY FACTOR BAMB"/>
    <property type="match status" value="1"/>
</dbReference>
<feature type="region of interest" description="Disordered" evidence="1">
    <location>
        <begin position="28"/>
        <end position="71"/>
    </location>
</feature>
<protein>
    <submittedName>
        <fullName evidence="3">Outer membrane protein assembly factor BamB, contains PQQ-like beta-propeller repeat</fullName>
    </submittedName>
</protein>
<feature type="region of interest" description="Disordered" evidence="1">
    <location>
        <begin position="436"/>
        <end position="468"/>
    </location>
</feature>
<dbReference type="InterPro" id="IPR011047">
    <property type="entry name" value="Quinoprotein_ADH-like_sf"/>
</dbReference>
<dbReference type="InterPro" id="IPR011009">
    <property type="entry name" value="Kinase-like_dom_sf"/>
</dbReference>
<feature type="compositionally biased region" description="Low complexity" evidence="1">
    <location>
        <begin position="62"/>
        <end position="71"/>
    </location>
</feature>
<dbReference type="SMART" id="SM00220">
    <property type="entry name" value="S_TKc"/>
    <property type="match status" value="1"/>
</dbReference>
<name>A0A1G7LXW4_9EURY</name>
<dbReference type="GO" id="GO:0004672">
    <property type="term" value="F:protein kinase activity"/>
    <property type="evidence" value="ECO:0007669"/>
    <property type="project" value="InterPro"/>
</dbReference>
<dbReference type="InterPro" id="IPR000719">
    <property type="entry name" value="Prot_kinase_dom"/>
</dbReference>
<dbReference type="Proteomes" id="UP000199076">
    <property type="component" value="Unassembled WGS sequence"/>
</dbReference>
<reference evidence="4" key="1">
    <citation type="submission" date="2016-10" db="EMBL/GenBank/DDBJ databases">
        <authorList>
            <person name="Varghese N."/>
            <person name="Submissions S."/>
        </authorList>
    </citation>
    <scope>NUCLEOTIDE SEQUENCE [LARGE SCALE GENOMIC DNA]</scope>
    <source>
        <strain evidence="4">IBRC-M 10760</strain>
    </source>
</reference>